<dbReference type="EMBL" id="WMIB01000004">
    <property type="protein sequence ID" value="MTH53115.1"/>
    <property type="molecule type" value="Genomic_DNA"/>
</dbReference>
<name>A0A7X2V477_9BACI</name>
<dbReference type="AlphaFoldDB" id="A0A7X2V477"/>
<accession>A0A7X2V477</accession>
<evidence type="ECO:0000313" key="2">
    <source>
        <dbReference type="Proteomes" id="UP000434639"/>
    </source>
</evidence>
<evidence type="ECO:0000313" key="1">
    <source>
        <dbReference type="EMBL" id="MTH53115.1"/>
    </source>
</evidence>
<dbReference type="RefSeq" id="WP_155111643.1">
    <property type="nucleotide sequence ID" value="NZ_WMIB01000004.1"/>
</dbReference>
<proteinExistence type="predicted"/>
<dbReference type="OrthoDB" id="2080590at2"/>
<sequence length="216" mass="24361">MGRKLWGIDSARKADQDLYNCVKKYYGSPKFWGRYLADVPGVSRGLSKLEISFLHSRNIKVMPICTVFDQAVSYEKGTIAVRNAVFHAKRLEIPEGTAIFANIEHFFTVEGEWIAAWAEMLLESGYRPGFYHDPLKGDFGDAYCKAAGKNSKIAAQSILWSSRPEAGTGKAYEAPDYNPATTLCKGNTWVWQYGREAKQCSINMNLAEDKMLKFLY</sequence>
<keyword evidence="2" id="KW-1185">Reference proteome</keyword>
<comment type="caution">
    <text evidence="1">The sequence shown here is derived from an EMBL/GenBank/DDBJ whole genome shotgun (WGS) entry which is preliminary data.</text>
</comment>
<dbReference type="Gene3D" id="3.20.20.80">
    <property type="entry name" value="Glycosidases"/>
    <property type="match status" value="1"/>
</dbReference>
<dbReference type="InterPro" id="IPR017853">
    <property type="entry name" value="GH"/>
</dbReference>
<protein>
    <submittedName>
        <fullName evidence="1">DUF1906 domain-containing protein</fullName>
    </submittedName>
</protein>
<dbReference type="Proteomes" id="UP000434639">
    <property type="component" value="Unassembled WGS sequence"/>
</dbReference>
<organism evidence="1 2">
    <name type="scientific">Metabacillus mangrovi</name>
    <dbReference type="NCBI Taxonomy" id="1491830"/>
    <lineage>
        <taxon>Bacteria</taxon>
        <taxon>Bacillati</taxon>
        <taxon>Bacillota</taxon>
        <taxon>Bacilli</taxon>
        <taxon>Bacillales</taxon>
        <taxon>Bacillaceae</taxon>
        <taxon>Metabacillus</taxon>
    </lineage>
</organism>
<gene>
    <name evidence="1" type="ORF">GKZ89_06790</name>
</gene>
<reference evidence="1 2" key="1">
    <citation type="journal article" date="2017" name="Int. J. Syst. Evol. Microbiol.">
        <title>Bacillus mangrovi sp. nov., isolated from a sediment sample from a mangrove forest.</title>
        <authorList>
            <person name="Gupta V."/>
            <person name="Singh P.K."/>
            <person name="Korpole S."/>
            <person name="Tanuku N.R.S."/>
            <person name="Pinnaka A.K."/>
        </authorList>
    </citation>
    <scope>NUCLEOTIDE SEQUENCE [LARGE SCALE GENOMIC DNA]</scope>
    <source>
        <strain evidence="1 2">KCTC 33872</strain>
    </source>
</reference>
<dbReference type="SUPFAM" id="SSF51445">
    <property type="entry name" value="(Trans)glycosidases"/>
    <property type="match status" value="1"/>
</dbReference>